<organism evidence="1 2">
    <name type="scientific">Rhodoferax lacus</name>
    <dbReference type="NCBI Taxonomy" id="2184758"/>
    <lineage>
        <taxon>Bacteria</taxon>
        <taxon>Pseudomonadati</taxon>
        <taxon>Pseudomonadota</taxon>
        <taxon>Betaproteobacteria</taxon>
        <taxon>Burkholderiales</taxon>
        <taxon>Comamonadaceae</taxon>
        <taxon>Rhodoferax</taxon>
    </lineage>
</organism>
<dbReference type="Proteomes" id="UP000260665">
    <property type="component" value="Unassembled WGS sequence"/>
</dbReference>
<evidence type="ECO:0000313" key="2">
    <source>
        <dbReference type="Proteomes" id="UP000260665"/>
    </source>
</evidence>
<dbReference type="EMBL" id="QFZK01000001">
    <property type="protein sequence ID" value="RFO98808.1"/>
    <property type="molecule type" value="Genomic_DNA"/>
</dbReference>
<name>A0A3E1RHH4_9BURK</name>
<evidence type="ECO:0008006" key="3">
    <source>
        <dbReference type="Google" id="ProtNLM"/>
    </source>
</evidence>
<dbReference type="SUPFAM" id="SSF53335">
    <property type="entry name" value="S-adenosyl-L-methionine-dependent methyltransferases"/>
    <property type="match status" value="1"/>
</dbReference>
<proteinExistence type="predicted"/>
<reference evidence="1 2" key="1">
    <citation type="submission" date="2018-05" db="EMBL/GenBank/DDBJ databases">
        <title>Rhodoferax soyangensis sp.nov., isolated from an oligotrophic freshwater lake.</title>
        <authorList>
            <person name="Park M."/>
        </authorList>
    </citation>
    <scope>NUCLEOTIDE SEQUENCE [LARGE SCALE GENOMIC DNA]</scope>
    <source>
        <strain evidence="1 2">IMCC26218</strain>
    </source>
</reference>
<gene>
    <name evidence="1" type="ORF">DIC66_02735</name>
</gene>
<evidence type="ECO:0000313" key="1">
    <source>
        <dbReference type="EMBL" id="RFO98808.1"/>
    </source>
</evidence>
<dbReference type="Gene3D" id="3.40.50.150">
    <property type="entry name" value="Vaccinia Virus protein VP39"/>
    <property type="match status" value="1"/>
</dbReference>
<protein>
    <recommendedName>
        <fullName evidence="3">Class I SAM-dependent methyltransferase</fullName>
    </recommendedName>
</protein>
<comment type="caution">
    <text evidence="1">The sequence shown here is derived from an EMBL/GenBank/DDBJ whole genome shotgun (WGS) entry which is preliminary data.</text>
</comment>
<keyword evidence="2" id="KW-1185">Reference proteome</keyword>
<dbReference type="InterPro" id="IPR029063">
    <property type="entry name" value="SAM-dependent_MTases_sf"/>
</dbReference>
<accession>A0A3E1RHH4</accession>
<dbReference type="AlphaFoldDB" id="A0A3E1RHH4"/>
<sequence>MAASKGAYISLLLPGAHYTPDKTAQQVAFMAQFELQDAAVFCNYILEDGKDADGVPVLLPSVDPTAMFRKIFCGLRVDCSSLLVPRTAMLALGFPTEPVGQAALQGWLLALSRHTALVGMTASLLSAKRPQFSRAERQSLRRLFAAQLPDMVHLVRSGNFDADVFSILGQAAAERLAQGLPLAAWDAGSAARRLLGHGTSTRRAVQSFATPVLRMFLRRLPIGLKRLLRASRPGKASGGGARLDFSAIYQDNGFVGTESLSGAGSTRFQTRVIRHKLPLLLHKLGINSMVDIPCGDFHWMREVDLAHIHYTGADVVDAMVRSNQLRFGGPMRSFQCVNLISGPLPAADLVFCRDCLVHLPYEDALAALETIRQSKCQWLLTTTFTRSTPNTDLDAAGWRALNLTLPPFNLPQPTVLISEKCTEAGGMAGDKSLGLWRIADLPPRAQA</sequence>